<dbReference type="PIRSF" id="PIRSF005572">
    <property type="entry name" value="NifS"/>
    <property type="match status" value="1"/>
</dbReference>
<comment type="caution">
    <text evidence="8">The sequence shown here is derived from an EMBL/GenBank/DDBJ whole genome shotgun (WGS) entry which is preliminary data.</text>
</comment>
<evidence type="ECO:0000256" key="2">
    <source>
        <dbReference type="ARBA" id="ARBA00010447"/>
    </source>
</evidence>
<dbReference type="InterPro" id="IPR016454">
    <property type="entry name" value="Cysteine_dSase"/>
</dbReference>
<dbReference type="CDD" id="cd06453">
    <property type="entry name" value="SufS_like"/>
    <property type="match status" value="1"/>
</dbReference>
<dbReference type="EMBL" id="PFGC01000037">
    <property type="protein sequence ID" value="PIW36937.1"/>
    <property type="molecule type" value="Genomic_DNA"/>
</dbReference>
<keyword evidence="4" id="KW-0808">Transferase</keyword>
<evidence type="ECO:0000259" key="7">
    <source>
        <dbReference type="Pfam" id="PF00266"/>
    </source>
</evidence>
<dbReference type="PANTHER" id="PTHR43586">
    <property type="entry name" value="CYSTEINE DESULFURASE"/>
    <property type="match status" value="1"/>
</dbReference>
<reference evidence="8 9" key="1">
    <citation type="submission" date="2017-09" db="EMBL/GenBank/DDBJ databases">
        <title>Depth-based differentiation of microbial function through sediment-hosted aquifers and enrichment of novel symbionts in the deep terrestrial subsurface.</title>
        <authorList>
            <person name="Probst A.J."/>
            <person name="Ladd B."/>
            <person name="Jarett J.K."/>
            <person name="Geller-Mcgrath D.E."/>
            <person name="Sieber C.M."/>
            <person name="Emerson J.B."/>
            <person name="Anantharaman K."/>
            <person name="Thomas B.C."/>
            <person name="Malmstrom R."/>
            <person name="Stieglmeier M."/>
            <person name="Klingl A."/>
            <person name="Woyke T."/>
            <person name="Ryan C.M."/>
            <person name="Banfield J.F."/>
        </authorList>
    </citation>
    <scope>NUCLEOTIDE SEQUENCE [LARGE SCALE GENOMIC DNA]</scope>
    <source>
        <strain evidence="8">CG15_BIG_FIL_POST_REV_8_21_14_020_45_12</strain>
    </source>
</reference>
<accession>A0A2M7H3Z5</accession>
<keyword evidence="5" id="KW-0663">Pyridoxal phosphate</keyword>
<evidence type="ECO:0000256" key="5">
    <source>
        <dbReference type="ARBA" id="ARBA00022898"/>
    </source>
</evidence>
<name>A0A2M7H3Z5_9BACT</name>
<sequence length="404" mass="44170">MNNPLSPISLQQDFPFLKSGVHFLDNASTSQRPQVVIDAITDYYTNYNANVHRGIYSWSEQASEAYEATREAVREFIGASSVEEIIFTSGTTHSLNLAARLLGQDLEKDDEIIVSTIEHHSNLVPWQLVAKDRQAKLVFLDTNEDEKIDPQTLRSLITKKTKILSITHTSNVTGYTLPVRELSDIAHEFNIIVVVDAAQGAPHQPINVQDLGADMLAFSGHKLCGPTGVGVLYGQRDLLNRLEPVYGGGSMIDKVTLERSTWAALPAKHEPGTPNIAGVIGLGTAIKYLQNIGLDAIHARVDELYNELWQGIQSAEGVTSFGPKDRAARTSIVSFTVAGVHAHDVASILDESQVAVRAGHHCAQPLLQKWGVPSTTRASLYFYNTSEDITALLNGIKKAQQLLT</sequence>
<dbReference type="InterPro" id="IPR000192">
    <property type="entry name" value="Aminotrans_V_dom"/>
</dbReference>
<dbReference type="Gene3D" id="3.90.1150.10">
    <property type="entry name" value="Aspartate Aminotransferase, domain 1"/>
    <property type="match status" value="1"/>
</dbReference>
<evidence type="ECO:0000256" key="4">
    <source>
        <dbReference type="ARBA" id="ARBA00022679"/>
    </source>
</evidence>
<comment type="similarity">
    <text evidence="2">Belongs to the class-V pyridoxal-phosphate-dependent aminotransferase family. Csd subfamily.</text>
</comment>
<dbReference type="GO" id="GO:0006534">
    <property type="term" value="P:cysteine metabolic process"/>
    <property type="evidence" value="ECO:0007669"/>
    <property type="project" value="InterPro"/>
</dbReference>
<evidence type="ECO:0000313" key="8">
    <source>
        <dbReference type="EMBL" id="PIW36937.1"/>
    </source>
</evidence>
<gene>
    <name evidence="8" type="ORF">COW24_03190</name>
</gene>
<dbReference type="GO" id="GO:0030170">
    <property type="term" value="F:pyridoxal phosphate binding"/>
    <property type="evidence" value="ECO:0007669"/>
    <property type="project" value="InterPro"/>
</dbReference>
<dbReference type="Gene3D" id="3.40.640.10">
    <property type="entry name" value="Type I PLP-dependent aspartate aminotransferase-like (Major domain)"/>
    <property type="match status" value="1"/>
</dbReference>
<evidence type="ECO:0000256" key="3">
    <source>
        <dbReference type="ARBA" id="ARBA00012239"/>
    </source>
</evidence>
<dbReference type="InterPro" id="IPR010970">
    <property type="entry name" value="Cys_dSase_SufS"/>
</dbReference>
<feature type="domain" description="Aminotransferase class V" evidence="7">
    <location>
        <begin position="23"/>
        <end position="392"/>
    </location>
</feature>
<evidence type="ECO:0000256" key="6">
    <source>
        <dbReference type="ARBA" id="ARBA00050776"/>
    </source>
</evidence>
<evidence type="ECO:0000256" key="1">
    <source>
        <dbReference type="ARBA" id="ARBA00001933"/>
    </source>
</evidence>
<dbReference type="Pfam" id="PF00266">
    <property type="entry name" value="Aminotran_5"/>
    <property type="match status" value="1"/>
</dbReference>
<evidence type="ECO:0000313" key="9">
    <source>
        <dbReference type="Proteomes" id="UP000230292"/>
    </source>
</evidence>
<dbReference type="NCBIfam" id="TIGR01979">
    <property type="entry name" value="sufS"/>
    <property type="match status" value="1"/>
</dbReference>
<dbReference type="GO" id="GO:0031071">
    <property type="term" value="F:cysteine desulfurase activity"/>
    <property type="evidence" value="ECO:0007669"/>
    <property type="project" value="UniProtKB-EC"/>
</dbReference>
<protein>
    <recommendedName>
        <fullName evidence="3">cysteine desulfurase</fullName>
        <ecNumber evidence="3">2.8.1.7</ecNumber>
    </recommendedName>
</protein>
<dbReference type="SUPFAM" id="SSF53383">
    <property type="entry name" value="PLP-dependent transferases"/>
    <property type="match status" value="1"/>
</dbReference>
<comment type="cofactor">
    <cofactor evidence="1">
        <name>pyridoxal 5'-phosphate</name>
        <dbReference type="ChEBI" id="CHEBI:597326"/>
    </cofactor>
</comment>
<dbReference type="InterPro" id="IPR015421">
    <property type="entry name" value="PyrdxlP-dep_Trfase_major"/>
</dbReference>
<proteinExistence type="inferred from homology"/>
<dbReference type="PANTHER" id="PTHR43586:SF8">
    <property type="entry name" value="CYSTEINE DESULFURASE 1, CHLOROPLASTIC"/>
    <property type="match status" value="1"/>
</dbReference>
<dbReference type="Proteomes" id="UP000230292">
    <property type="component" value="Unassembled WGS sequence"/>
</dbReference>
<dbReference type="InterPro" id="IPR015422">
    <property type="entry name" value="PyrdxlP-dep_Trfase_small"/>
</dbReference>
<dbReference type="AlphaFoldDB" id="A0A2M7H3Z5"/>
<comment type="catalytic activity">
    <reaction evidence="6">
        <text>(sulfur carrier)-H + L-cysteine = (sulfur carrier)-SH + L-alanine</text>
        <dbReference type="Rhea" id="RHEA:43892"/>
        <dbReference type="Rhea" id="RHEA-COMP:14737"/>
        <dbReference type="Rhea" id="RHEA-COMP:14739"/>
        <dbReference type="ChEBI" id="CHEBI:29917"/>
        <dbReference type="ChEBI" id="CHEBI:35235"/>
        <dbReference type="ChEBI" id="CHEBI:57972"/>
        <dbReference type="ChEBI" id="CHEBI:64428"/>
        <dbReference type="EC" id="2.8.1.7"/>
    </reaction>
</comment>
<dbReference type="InterPro" id="IPR015424">
    <property type="entry name" value="PyrdxlP-dep_Trfase"/>
</dbReference>
<organism evidence="8 9">
    <name type="scientific">Candidatus Kerfeldbacteria bacterium CG15_BIG_FIL_POST_REV_8_21_14_020_45_12</name>
    <dbReference type="NCBI Taxonomy" id="2014247"/>
    <lineage>
        <taxon>Bacteria</taxon>
        <taxon>Candidatus Kerfeldiibacteriota</taxon>
    </lineage>
</organism>
<dbReference type="EC" id="2.8.1.7" evidence="3"/>